<gene>
    <name evidence="3" type="ORF">GTQ45_09440</name>
</gene>
<comment type="caution">
    <text evidence="3">The sequence shown here is derived from an EMBL/GenBank/DDBJ whole genome shotgun (WGS) entry which is preliminary data.</text>
</comment>
<feature type="region of interest" description="Disordered" evidence="2">
    <location>
        <begin position="264"/>
        <end position="295"/>
    </location>
</feature>
<feature type="compositionally biased region" description="Basic and acidic residues" evidence="2">
    <location>
        <begin position="17"/>
        <end position="28"/>
    </location>
</feature>
<keyword evidence="4" id="KW-1185">Reference proteome</keyword>
<dbReference type="Pfam" id="PF02616">
    <property type="entry name" value="SMC_ScpA"/>
    <property type="match status" value="1"/>
</dbReference>
<accession>A0A845QBI6</accession>
<feature type="region of interest" description="Disordered" evidence="2">
    <location>
        <begin position="1"/>
        <end position="28"/>
    </location>
</feature>
<protein>
    <recommendedName>
        <fullName evidence="1">Segregation and condensation protein A</fullName>
    </recommendedName>
</protein>
<proteinExistence type="predicted"/>
<dbReference type="PANTHER" id="PTHR33969">
    <property type="entry name" value="SEGREGATION AND CONDENSATION PROTEIN A"/>
    <property type="match status" value="1"/>
</dbReference>
<dbReference type="Proteomes" id="UP000470384">
    <property type="component" value="Unassembled WGS sequence"/>
</dbReference>
<dbReference type="GeneID" id="300654662"/>
<evidence type="ECO:0000313" key="3">
    <source>
        <dbReference type="EMBL" id="NBG95953.1"/>
    </source>
</evidence>
<dbReference type="AlphaFoldDB" id="A0A845QBI6"/>
<reference evidence="3 4" key="1">
    <citation type="journal article" date="2016" name="Int. J. Syst. Evol. Microbiol.">
        <title>Pyruvatibacter mobilis gen. nov., sp. nov., a marine bacterium from the culture broth of Picochlorum sp. 122.</title>
        <authorList>
            <person name="Wang G."/>
            <person name="Tang M."/>
            <person name="Wu H."/>
            <person name="Dai S."/>
            <person name="Li T."/>
            <person name="Chen C."/>
            <person name="He H."/>
            <person name="Fan J."/>
            <person name="Xiang W."/>
            <person name="Li X."/>
        </authorList>
    </citation>
    <scope>NUCLEOTIDE SEQUENCE [LARGE SCALE GENOMIC DNA]</scope>
    <source>
        <strain evidence="3 4">GYP-11</strain>
    </source>
</reference>
<dbReference type="PANTHER" id="PTHR33969:SF2">
    <property type="entry name" value="SEGREGATION AND CONDENSATION PROTEIN A"/>
    <property type="match status" value="1"/>
</dbReference>
<dbReference type="RefSeq" id="WP_160587823.1">
    <property type="nucleotide sequence ID" value="NZ_BMHN01000001.1"/>
</dbReference>
<dbReference type="OrthoDB" id="9793741at2"/>
<organism evidence="3 4">
    <name type="scientific">Pyruvatibacter mobilis</name>
    <dbReference type="NCBI Taxonomy" id="1712261"/>
    <lineage>
        <taxon>Bacteria</taxon>
        <taxon>Pseudomonadati</taxon>
        <taxon>Pseudomonadota</taxon>
        <taxon>Alphaproteobacteria</taxon>
        <taxon>Hyphomicrobiales</taxon>
        <taxon>Parvibaculaceae</taxon>
        <taxon>Pyruvatibacter</taxon>
    </lineage>
</organism>
<sequence>MSPGEVYDFESGAPRAPEAEAADREDRPAGRSLVVDVDGFEGPLDLLLTLARAQKVDLAKISILELAEQYLAFVEEAKRLELELAADYLVMASWLAFLKSRLLLPPPEEEDEPTAEEMAARLAFRLQRLEAMREAAAKLMSRHRMGRDIFPRGMPEGVTVIKKSQYKADLVDLLKAYSNQRAIQKIERLKMPKQPVMTIEAARARLESMLGVLIDWDRIDALVPDDFRDAKHYRSGIASTFSASLEFAKHGKVELRQAGPFEPLYVRRRGDGNGRGGSTTPQGPRPVDAANGNAS</sequence>
<dbReference type="Gene3D" id="6.10.250.2410">
    <property type="match status" value="1"/>
</dbReference>
<dbReference type="InterPro" id="IPR003768">
    <property type="entry name" value="ScpA"/>
</dbReference>
<name>A0A845QBI6_9HYPH</name>
<evidence type="ECO:0000256" key="2">
    <source>
        <dbReference type="SAM" id="MobiDB-lite"/>
    </source>
</evidence>
<evidence type="ECO:0000256" key="1">
    <source>
        <dbReference type="ARBA" id="ARBA00044777"/>
    </source>
</evidence>
<dbReference type="EMBL" id="WXYQ01000006">
    <property type="protein sequence ID" value="NBG95953.1"/>
    <property type="molecule type" value="Genomic_DNA"/>
</dbReference>
<evidence type="ECO:0000313" key="4">
    <source>
        <dbReference type="Proteomes" id="UP000470384"/>
    </source>
</evidence>